<sequence>MDLDCLEDNAAAGAPRECLTPADNKEGDAWRSSVCRGRWRYHSDPAQMDCEHNTHEPLCQSEWHEQDQGKHKRDFTPSVIGTKPLHLSKWEERSGYLLDNPSKFLGTWGKLVEVQFNYFHHTIPQENLTNQKERVGGLESKTASCIARPDIPSAWALSPMCFWSP</sequence>
<evidence type="ECO:0000313" key="1">
    <source>
        <dbReference type="EMBL" id="THU80360.1"/>
    </source>
</evidence>
<dbReference type="AlphaFoldDB" id="A0A4S8KWU6"/>
<dbReference type="EMBL" id="ML179912">
    <property type="protein sequence ID" value="THU80360.1"/>
    <property type="molecule type" value="Genomic_DNA"/>
</dbReference>
<reference evidence="1 2" key="1">
    <citation type="journal article" date="2019" name="Nat. Ecol. Evol.">
        <title>Megaphylogeny resolves global patterns of mushroom evolution.</title>
        <authorList>
            <person name="Varga T."/>
            <person name="Krizsan K."/>
            <person name="Foldi C."/>
            <person name="Dima B."/>
            <person name="Sanchez-Garcia M."/>
            <person name="Sanchez-Ramirez S."/>
            <person name="Szollosi G.J."/>
            <person name="Szarkandi J.G."/>
            <person name="Papp V."/>
            <person name="Albert L."/>
            <person name="Andreopoulos W."/>
            <person name="Angelini C."/>
            <person name="Antonin V."/>
            <person name="Barry K.W."/>
            <person name="Bougher N.L."/>
            <person name="Buchanan P."/>
            <person name="Buyck B."/>
            <person name="Bense V."/>
            <person name="Catcheside P."/>
            <person name="Chovatia M."/>
            <person name="Cooper J."/>
            <person name="Damon W."/>
            <person name="Desjardin D."/>
            <person name="Finy P."/>
            <person name="Geml J."/>
            <person name="Haridas S."/>
            <person name="Hughes K."/>
            <person name="Justo A."/>
            <person name="Karasinski D."/>
            <person name="Kautmanova I."/>
            <person name="Kiss B."/>
            <person name="Kocsube S."/>
            <person name="Kotiranta H."/>
            <person name="LaButti K.M."/>
            <person name="Lechner B.E."/>
            <person name="Liimatainen K."/>
            <person name="Lipzen A."/>
            <person name="Lukacs Z."/>
            <person name="Mihaltcheva S."/>
            <person name="Morgado L.N."/>
            <person name="Niskanen T."/>
            <person name="Noordeloos M.E."/>
            <person name="Ohm R.A."/>
            <person name="Ortiz-Santana B."/>
            <person name="Ovrebo C."/>
            <person name="Racz N."/>
            <person name="Riley R."/>
            <person name="Savchenko A."/>
            <person name="Shiryaev A."/>
            <person name="Soop K."/>
            <person name="Spirin V."/>
            <person name="Szebenyi C."/>
            <person name="Tomsovsky M."/>
            <person name="Tulloss R.E."/>
            <person name="Uehling J."/>
            <person name="Grigoriev I.V."/>
            <person name="Vagvolgyi C."/>
            <person name="Papp T."/>
            <person name="Martin F.M."/>
            <person name="Miettinen O."/>
            <person name="Hibbett D.S."/>
            <person name="Nagy L.G."/>
        </authorList>
    </citation>
    <scope>NUCLEOTIDE SEQUENCE [LARGE SCALE GENOMIC DNA]</scope>
    <source>
        <strain evidence="1 2">CBS 962.96</strain>
    </source>
</reference>
<keyword evidence="2" id="KW-1185">Reference proteome</keyword>
<name>A0A4S8KWU6_DENBC</name>
<protein>
    <submittedName>
        <fullName evidence="1">Uncharacterized protein</fullName>
    </submittedName>
</protein>
<accession>A0A4S8KWU6</accession>
<proteinExistence type="predicted"/>
<gene>
    <name evidence="1" type="ORF">K435DRAFT_874462</name>
</gene>
<dbReference type="Proteomes" id="UP000297245">
    <property type="component" value="Unassembled WGS sequence"/>
</dbReference>
<organism evidence="1 2">
    <name type="scientific">Dendrothele bispora (strain CBS 962.96)</name>
    <dbReference type="NCBI Taxonomy" id="1314807"/>
    <lineage>
        <taxon>Eukaryota</taxon>
        <taxon>Fungi</taxon>
        <taxon>Dikarya</taxon>
        <taxon>Basidiomycota</taxon>
        <taxon>Agaricomycotina</taxon>
        <taxon>Agaricomycetes</taxon>
        <taxon>Agaricomycetidae</taxon>
        <taxon>Agaricales</taxon>
        <taxon>Agaricales incertae sedis</taxon>
        <taxon>Dendrothele</taxon>
    </lineage>
</organism>
<evidence type="ECO:0000313" key="2">
    <source>
        <dbReference type="Proteomes" id="UP000297245"/>
    </source>
</evidence>